<proteinExistence type="inferred from homology"/>
<dbReference type="PANTHER" id="PTHR30036">
    <property type="entry name" value="D-XYLOSE-BINDING PERIPLASMIC PROTEIN"/>
    <property type="match status" value="1"/>
</dbReference>
<evidence type="ECO:0000256" key="1">
    <source>
        <dbReference type="ARBA" id="ARBA00004196"/>
    </source>
</evidence>
<evidence type="ECO:0000256" key="3">
    <source>
        <dbReference type="ARBA" id="ARBA00022729"/>
    </source>
</evidence>
<accession>W7XVW1</accession>
<keyword evidence="3" id="KW-0732">Signal</keyword>
<dbReference type="InterPro" id="IPR025997">
    <property type="entry name" value="SBP_2_dom"/>
</dbReference>
<dbReference type="eggNOG" id="COG4213">
    <property type="taxonomic scope" value="Bacteria"/>
</dbReference>
<comment type="subcellular location">
    <subcellularLocation>
        <location evidence="1">Cell envelope</location>
    </subcellularLocation>
</comment>
<evidence type="ECO:0000256" key="2">
    <source>
        <dbReference type="ARBA" id="ARBA00007639"/>
    </source>
</evidence>
<evidence type="ECO:0000313" key="6">
    <source>
        <dbReference type="Proteomes" id="UP000019402"/>
    </source>
</evidence>
<organism evidence="5 6">
    <name type="scientific">Saccharicrinis fermentans DSM 9555 = JCM 21142</name>
    <dbReference type="NCBI Taxonomy" id="869213"/>
    <lineage>
        <taxon>Bacteria</taxon>
        <taxon>Pseudomonadati</taxon>
        <taxon>Bacteroidota</taxon>
        <taxon>Bacteroidia</taxon>
        <taxon>Marinilabiliales</taxon>
        <taxon>Marinilabiliaceae</taxon>
        <taxon>Saccharicrinis</taxon>
    </lineage>
</organism>
<dbReference type="Proteomes" id="UP000019402">
    <property type="component" value="Unassembled WGS sequence"/>
</dbReference>
<dbReference type="AlphaFoldDB" id="W7XVW1"/>
<name>W7XVW1_9BACT</name>
<dbReference type="SUPFAM" id="SSF53822">
    <property type="entry name" value="Periplasmic binding protein-like I"/>
    <property type="match status" value="1"/>
</dbReference>
<reference evidence="5 6" key="1">
    <citation type="journal article" date="2014" name="Genome Announc.">
        <title>Draft Genome Sequence of Cytophaga fermentans JCM 21142T, a Facultative Anaerobe Isolated from Marine Mud.</title>
        <authorList>
            <person name="Starns D."/>
            <person name="Oshima K."/>
            <person name="Suda W."/>
            <person name="Iino T."/>
            <person name="Yuki M."/>
            <person name="Inoue J."/>
            <person name="Kitamura K."/>
            <person name="Iida T."/>
            <person name="Darby A."/>
            <person name="Hattori M."/>
            <person name="Ohkuma M."/>
        </authorList>
    </citation>
    <scope>NUCLEOTIDE SEQUENCE [LARGE SCALE GENOMIC DNA]</scope>
    <source>
        <strain evidence="5 6">JCM 21142</strain>
    </source>
</reference>
<dbReference type="PANTHER" id="PTHR30036:SF1">
    <property type="entry name" value="D-XYLOSE-BINDING PERIPLASMIC PROTEIN"/>
    <property type="match status" value="1"/>
</dbReference>
<dbReference type="Gene3D" id="3.40.50.2300">
    <property type="match status" value="2"/>
</dbReference>
<dbReference type="InterPro" id="IPR050555">
    <property type="entry name" value="Bact_Solute-Bind_Prot2"/>
</dbReference>
<dbReference type="STRING" id="869213.GCA_000517085_01240"/>
<evidence type="ECO:0000313" key="5">
    <source>
        <dbReference type="EMBL" id="GAF02370.1"/>
    </source>
</evidence>
<gene>
    <name evidence="5" type="ORF">JCM21142_31004</name>
</gene>
<feature type="domain" description="Periplasmic binding protein" evidence="4">
    <location>
        <begin position="13"/>
        <end position="206"/>
    </location>
</feature>
<dbReference type="InterPro" id="IPR028082">
    <property type="entry name" value="Peripla_BP_I"/>
</dbReference>
<dbReference type="EMBL" id="BAMD01000008">
    <property type="protein sequence ID" value="GAF02370.1"/>
    <property type="molecule type" value="Genomic_DNA"/>
</dbReference>
<comment type="similarity">
    <text evidence="2">Belongs to the bacterial solute-binding protein 2 family.</text>
</comment>
<protein>
    <submittedName>
        <fullName evidence="5">D-xylose-binding periplasmic protein</fullName>
    </submittedName>
</protein>
<evidence type="ECO:0000259" key="4">
    <source>
        <dbReference type="Pfam" id="PF13407"/>
    </source>
</evidence>
<comment type="caution">
    <text evidence="5">The sequence shown here is derived from an EMBL/GenBank/DDBJ whole genome shotgun (WGS) entry which is preliminary data.</text>
</comment>
<sequence>MASKSLLLFLLTQKKAGDIVRNAHQNYVPVISYDRLIKDCNLDYYISTDNIAIGELQANYLTKIKPMGKYGIVGGSLIDHNAHLLNLGQMNILQPFIEKGDIEIVFNKYSNSWSLHEGYRITNEYLNNTNSDLDAVIAGNDAIASGVISALKEHDMDGKVLVAGQDADIEAIRNIASGLQTITIYKPIESMAYAAANAAIKIACGEAPSNMNITIHNGKKLVPAILLPAQIVHRQNIKMTVVSEGFVLEEDIK</sequence>
<dbReference type="GO" id="GO:0030246">
    <property type="term" value="F:carbohydrate binding"/>
    <property type="evidence" value="ECO:0007669"/>
    <property type="project" value="TreeGrafter"/>
</dbReference>
<keyword evidence="6" id="KW-1185">Reference proteome</keyword>
<dbReference type="GO" id="GO:0030288">
    <property type="term" value="C:outer membrane-bounded periplasmic space"/>
    <property type="evidence" value="ECO:0007669"/>
    <property type="project" value="TreeGrafter"/>
</dbReference>
<dbReference type="Pfam" id="PF13407">
    <property type="entry name" value="Peripla_BP_4"/>
    <property type="match status" value="1"/>
</dbReference>